<dbReference type="EMBL" id="JANPWB010000003">
    <property type="protein sequence ID" value="KAJ1204102.1"/>
    <property type="molecule type" value="Genomic_DNA"/>
</dbReference>
<accession>A0AAV7VTW9</accession>
<dbReference type="Proteomes" id="UP001066276">
    <property type="component" value="Chromosome 2_1"/>
</dbReference>
<comment type="caution">
    <text evidence="2">The sequence shown here is derived from an EMBL/GenBank/DDBJ whole genome shotgun (WGS) entry which is preliminary data.</text>
</comment>
<keyword evidence="3" id="KW-1185">Reference proteome</keyword>
<name>A0AAV7VTW9_PLEWA</name>
<organism evidence="2 3">
    <name type="scientific">Pleurodeles waltl</name>
    <name type="common">Iberian ribbed newt</name>
    <dbReference type="NCBI Taxonomy" id="8319"/>
    <lineage>
        <taxon>Eukaryota</taxon>
        <taxon>Metazoa</taxon>
        <taxon>Chordata</taxon>
        <taxon>Craniata</taxon>
        <taxon>Vertebrata</taxon>
        <taxon>Euteleostomi</taxon>
        <taxon>Amphibia</taxon>
        <taxon>Batrachia</taxon>
        <taxon>Caudata</taxon>
        <taxon>Salamandroidea</taxon>
        <taxon>Salamandridae</taxon>
        <taxon>Pleurodelinae</taxon>
        <taxon>Pleurodeles</taxon>
    </lineage>
</organism>
<feature type="region of interest" description="Disordered" evidence="1">
    <location>
        <begin position="1"/>
        <end position="98"/>
    </location>
</feature>
<feature type="compositionally biased region" description="Basic and acidic residues" evidence="1">
    <location>
        <begin position="1"/>
        <end position="17"/>
    </location>
</feature>
<reference evidence="2" key="1">
    <citation type="journal article" date="2022" name="bioRxiv">
        <title>Sequencing and chromosome-scale assembly of the giantPleurodeles waltlgenome.</title>
        <authorList>
            <person name="Brown T."/>
            <person name="Elewa A."/>
            <person name="Iarovenko S."/>
            <person name="Subramanian E."/>
            <person name="Araus A.J."/>
            <person name="Petzold A."/>
            <person name="Susuki M."/>
            <person name="Suzuki K.-i.T."/>
            <person name="Hayashi T."/>
            <person name="Toyoda A."/>
            <person name="Oliveira C."/>
            <person name="Osipova E."/>
            <person name="Leigh N.D."/>
            <person name="Simon A."/>
            <person name="Yun M.H."/>
        </authorList>
    </citation>
    <scope>NUCLEOTIDE SEQUENCE</scope>
    <source>
        <strain evidence="2">20211129_DDA</strain>
        <tissue evidence="2">Liver</tissue>
    </source>
</reference>
<feature type="compositionally biased region" description="Basic residues" evidence="1">
    <location>
        <begin position="58"/>
        <end position="71"/>
    </location>
</feature>
<evidence type="ECO:0000313" key="3">
    <source>
        <dbReference type="Proteomes" id="UP001066276"/>
    </source>
</evidence>
<gene>
    <name evidence="2" type="ORF">NDU88_007883</name>
</gene>
<sequence>MLAGRSFDRALHEKEQMDSGCIGDSGAVAPIPGPEMNGEGQQRCVGLIRGYKTGTPWKGRRRKPRGRRQRLGAKQSQISGDTHRIPNPTKEQAEEERESVIRAAADLATY</sequence>
<protein>
    <submittedName>
        <fullName evidence="2">Uncharacterized protein</fullName>
    </submittedName>
</protein>
<dbReference type="AlphaFoldDB" id="A0AAV7VTW9"/>
<evidence type="ECO:0000313" key="2">
    <source>
        <dbReference type="EMBL" id="KAJ1204102.1"/>
    </source>
</evidence>
<proteinExistence type="predicted"/>
<evidence type="ECO:0000256" key="1">
    <source>
        <dbReference type="SAM" id="MobiDB-lite"/>
    </source>
</evidence>